<dbReference type="GO" id="GO:0050661">
    <property type="term" value="F:NADP binding"/>
    <property type="evidence" value="ECO:0007669"/>
    <property type="project" value="InterPro"/>
</dbReference>
<feature type="domain" description="Phosphogluconate dehydrogenase NAD-binding putative C-terminal" evidence="4">
    <location>
        <begin position="222"/>
        <end position="292"/>
    </location>
</feature>
<evidence type="ECO:0000313" key="5">
    <source>
        <dbReference type="EMBL" id="KAF1958863.1"/>
    </source>
</evidence>
<dbReference type="GO" id="GO:0000785">
    <property type="term" value="C:chromatin"/>
    <property type="evidence" value="ECO:0007669"/>
    <property type="project" value="TreeGrafter"/>
</dbReference>
<dbReference type="PANTHER" id="PTHR43580">
    <property type="entry name" value="OXIDOREDUCTASE GLYR1-RELATED"/>
    <property type="match status" value="1"/>
</dbReference>
<dbReference type="InterPro" id="IPR051265">
    <property type="entry name" value="HIBADH-related_NP60_sf"/>
</dbReference>
<name>A0A6A5U126_9PLEO</name>
<protein>
    <submittedName>
        <fullName evidence="5">6-phosphogluconate dehydrogenase C-terminal domain-like protein</fullName>
    </submittedName>
</protein>
<dbReference type="PANTHER" id="PTHR43580:SF2">
    <property type="entry name" value="CYTOKINE-LIKE NUCLEAR FACTOR N-PAC"/>
    <property type="match status" value="1"/>
</dbReference>
<feature type="domain" description="6-phosphogluconate dehydrogenase NADP-binding" evidence="3">
    <location>
        <begin position="9"/>
        <end position="143"/>
    </location>
</feature>
<dbReference type="OrthoDB" id="9988102at2759"/>
<comment type="similarity">
    <text evidence="1">Belongs to the HIBADH-related family. NP60 subfamily.</text>
</comment>
<feature type="region of interest" description="Disordered" evidence="2">
    <location>
        <begin position="137"/>
        <end position="164"/>
    </location>
</feature>
<gene>
    <name evidence="5" type="ORF">CC80DRAFT_21411</name>
</gene>
<dbReference type="GO" id="GO:0140673">
    <property type="term" value="P:transcription elongation-coupled chromatin remodeling"/>
    <property type="evidence" value="ECO:0007669"/>
    <property type="project" value="TreeGrafter"/>
</dbReference>
<evidence type="ECO:0000256" key="2">
    <source>
        <dbReference type="SAM" id="MobiDB-lite"/>
    </source>
</evidence>
<evidence type="ECO:0000259" key="4">
    <source>
        <dbReference type="Pfam" id="PF09130"/>
    </source>
</evidence>
<dbReference type="AlphaFoldDB" id="A0A6A5U126"/>
<dbReference type="InterPro" id="IPR006115">
    <property type="entry name" value="6PGDH_NADP-bd"/>
</dbReference>
<evidence type="ECO:0000256" key="1">
    <source>
        <dbReference type="ARBA" id="ARBA00007598"/>
    </source>
</evidence>
<evidence type="ECO:0000259" key="3">
    <source>
        <dbReference type="Pfam" id="PF03446"/>
    </source>
</evidence>
<dbReference type="GO" id="GO:0031491">
    <property type="term" value="F:nucleosome binding"/>
    <property type="evidence" value="ECO:0007669"/>
    <property type="project" value="TreeGrafter"/>
</dbReference>
<dbReference type="Gene3D" id="3.40.50.720">
    <property type="entry name" value="NAD(P)-binding Rossmann-like Domain"/>
    <property type="match status" value="1"/>
</dbReference>
<dbReference type="EMBL" id="ML976986">
    <property type="protein sequence ID" value="KAF1958863.1"/>
    <property type="molecule type" value="Genomic_DNA"/>
</dbReference>
<organism evidence="5 6">
    <name type="scientific">Byssothecium circinans</name>
    <dbReference type="NCBI Taxonomy" id="147558"/>
    <lineage>
        <taxon>Eukaryota</taxon>
        <taxon>Fungi</taxon>
        <taxon>Dikarya</taxon>
        <taxon>Ascomycota</taxon>
        <taxon>Pezizomycotina</taxon>
        <taxon>Dothideomycetes</taxon>
        <taxon>Pleosporomycetidae</taxon>
        <taxon>Pleosporales</taxon>
        <taxon>Massarineae</taxon>
        <taxon>Massarinaceae</taxon>
        <taxon>Byssothecium</taxon>
    </lineage>
</organism>
<dbReference type="Pfam" id="PF09130">
    <property type="entry name" value="DUF1932"/>
    <property type="match status" value="1"/>
</dbReference>
<dbReference type="InterPro" id="IPR015814">
    <property type="entry name" value="Pgluconate_DH_NAD-bd_C"/>
</dbReference>
<proteinExistence type="inferred from homology"/>
<dbReference type="InterPro" id="IPR013328">
    <property type="entry name" value="6PGD_dom2"/>
</dbReference>
<dbReference type="InterPro" id="IPR036291">
    <property type="entry name" value="NAD(P)-bd_dom_sf"/>
</dbReference>
<dbReference type="InterPro" id="IPR008927">
    <property type="entry name" value="6-PGluconate_DH-like_C_sf"/>
</dbReference>
<dbReference type="SUPFAM" id="SSF48179">
    <property type="entry name" value="6-phosphogluconate dehydrogenase C-terminal domain-like"/>
    <property type="match status" value="1"/>
</dbReference>
<reference evidence="5" key="1">
    <citation type="journal article" date="2020" name="Stud. Mycol.">
        <title>101 Dothideomycetes genomes: a test case for predicting lifestyles and emergence of pathogens.</title>
        <authorList>
            <person name="Haridas S."/>
            <person name="Albert R."/>
            <person name="Binder M."/>
            <person name="Bloem J."/>
            <person name="Labutti K."/>
            <person name="Salamov A."/>
            <person name="Andreopoulos B."/>
            <person name="Baker S."/>
            <person name="Barry K."/>
            <person name="Bills G."/>
            <person name="Bluhm B."/>
            <person name="Cannon C."/>
            <person name="Castanera R."/>
            <person name="Culley D."/>
            <person name="Daum C."/>
            <person name="Ezra D."/>
            <person name="Gonzalez J."/>
            <person name="Henrissat B."/>
            <person name="Kuo A."/>
            <person name="Liang C."/>
            <person name="Lipzen A."/>
            <person name="Lutzoni F."/>
            <person name="Magnuson J."/>
            <person name="Mondo S."/>
            <person name="Nolan M."/>
            <person name="Ohm R."/>
            <person name="Pangilinan J."/>
            <person name="Park H.-J."/>
            <person name="Ramirez L."/>
            <person name="Alfaro M."/>
            <person name="Sun H."/>
            <person name="Tritt A."/>
            <person name="Yoshinaga Y."/>
            <person name="Zwiers L.-H."/>
            <person name="Turgeon B."/>
            <person name="Goodwin S."/>
            <person name="Spatafora J."/>
            <person name="Crous P."/>
            <person name="Grigoriev I."/>
        </authorList>
    </citation>
    <scope>NUCLEOTIDE SEQUENCE</scope>
    <source>
        <strain evidence="5">CBS 675.92</strain>
    </source>
</reference>
<feature type="compositionally biased region" description="Pro residues" evidence="2">
    <location>
        <begin position="144"/>
        <end position="156"/>
    </location>
</feature>
<sequence>MSLQPLATIAILSIGQMGLGIARLLASHNYPLITNVSDRSPSTQDRAKSASITCLASDIEVVKQADYILSIVPPRDAVATAQRIVDTLNSKDGVNVREKAGKKEPLYYLDLNAIAPSTAREIDNLFKKETPSIRFIDGGIIGSPPSPPSSSSPPSTPWTRPGIPLSGPYPLTDSPIYGSELAELLNTRFVGTEIGAASGLKCTFAALSKGFTALSLQSYTTASSLGVLPDLQHYLDIYNPNARQKAERSIVGCPPKAYRWLEEMRQIGLCFEEDGGWGKEANVFQGVAGVFGELAEVVEKRGGTEGMTNVGKVEDAVEILRKGLKEGRVTKKEINELLGD</sequence>
<dbReference type="Proteomes" id="UP000800035">
    <property type="component" value="Unassembled WGS sequence"/>
</dbReference>
<dbReference type="Gene3D" id="1.10.1040.10">
    <property type="entry name" value="N-(1-d-carboxylethyl)-l-norvaline Dehydrogenase, domain 2"/>
    <property type="match status" value="1"/>
</dbReference>
<evidence type="ECO:0000313" key="6">
    <source>
        <dbReference type="Proteomes" id="UP000800035"/>
    </source>
</evidence>
<keyword evidence="6" id="KW-1185">Reference proteome</keyword>
<dbReference type="SUPFAM" id="SSF51735">
    <property type="entry name" value="NAD(P)-binding Rossmann-fold domains"/>
    <property type="match status" value="1"/>
</dbReference>
<dbReference type="GO" id="GO:0003677">
    <property type="term" value="F:DNA binding"/>
    <property type="evidence" value="ECO:0007669"/>
    <property type="project" value="TreeGrafter"/>
</dbReference>
<accession>A0A6A5U126</accession>
<dbReference type="Pfam" id="PF03446">
    <property type="entry name" value="NAD_binding_2"/>
    <property type="match status" value="1"/>
</dbReference>